<feature type="region of interest" description="Disordered" evidence="10">
    <location>
        <begin position="148"/>
        <end position="429"/>
    </location>
</feature>
<dbReference type="FunFam" id="3.30.160.60:FF:000065">
    <property type="entry name" value="B-cell CLL/lymphoma 6, member B"/>
    <property type="match status" value="1"/>
</dbReference>
<feature type="domain" description="C2H2-type" evidence="11">
    <location>
        <begin position="964"/>
        <end position="991"/>
    </location>
</feature>
<organism evidence="12 13">
    <name type="scientific">Sitophilus oryzae</name>
    <name type="common">Rice weevil</name>
    <name type="synonym">Curculio oryzae</name>
    <dbReference type="NCBI Taxonomy" id="7048"/>
    <lineage>
        <taxon>Eukaryota</taxon>
        <taxon>Metazoa</taxon>
        <taxon>Ecdysozoa</taxon>
        <taxon>Arthropoda</taxon>
        <taxon>Hexapoda</taxon>
        <taxon>Insecta</taxon>
        <taxon>Pterygota</taxon>
        <taxon>Neoptera</taxon>
        <taxon>Endopterygota</taxon>
        <taxon>Coleoptera</taxon>
        <taxon>Polyphaga</taxon>
        <taxon>Cucujiformia</taxon>
        <taxon>Curculionidae</taxon>
        <taxon>Dryophthorinae</taxon>
        <taxon>Sitophilus</taxon>
    </lineage>
</organism>
<dbReference type="Pfam" id="PF00096">
    <property type="entry name" value="zf-C2H2"/>
    <property type="match status" value="1"/>
</dbReference>
<evidence type="ECO:0000313" key="12">
    <source>
        <dbReference type="Proteomes" id="UP000504635"/>
    </source>
</evidence>
<feature type="compositionally biased region" description="Polar residues" evidence="10">
    <location>
        <begin position="375"/>
        <end position="385"/>
    </location>
</feature>
<keyword evidence="4 9" id="KW-0863">Zinc-finger</keyword>
<feature type="domain" description="C2H2-type" evidence="11">
    <location>
        <begin position="682"/>
        <end position="711"/>
    </location>
</feature>
<keyword evidence="6" id="KW-0805">Transcription regulation</keyword>
<feature type="domain" description="C2H2-type" evidence="11">
    <location>
        <begin position="1049"/>
        <end position="1076"/>
    </location>
</feature>
<accession>A0A6J2Y7N0</accession>
<evidence type="ECO:0000259" key="11">
    <source>
        <dbReference type="PROSITE" id="PS50157"/>
    </source>
</evidence>
<dbReference type="InterPro" id="IPR003604">
    <property type="entry name" value="Matrin/U1-like-C_Znf_C2H2"/>
</dbReference>
<dbReference type="PROSITE" id="PS00028">
    <property type="entry name" value="ZINC_FINGER_C2H2_1"/>
    <property type="match status" value="7"/>
</dbReference>
<feature type="domain" description="C2H2-type" evidence="11">
    <location>
        <begin position="719"/>
        <end position="747"/>
    </location>
</feature>
<dbReference type="InParanoid" id="A0A6J2Y7N0"/>
<dbReference type="OrthoDB" id="7788172at2759"/>
<feature type="domain" description="C2H2-type" evidence="11">
    <location>
        <begin position="816"/>
        <end position="846"/>
    </location>
</feature>
<proteinExistence type="predicted"/>
<dbReference type="GO" id="GO:0005654">
    <property type="term" value="C:nucleoplasm"/>
    <property type="evidence" value="ECO:0007669"/>
    <property type="project" value="TreeGrafter"/>
</dbReference>
<evidence type="ECO:0000256" key="4">
    <source>
        <dbReference type="ARBA" id="ARBA00022771"/>
    </source>
</evidence>
<evidence type="ECO:0000256" key="7">
    <source>
        <dbReference type="ARBA" id="ARBA00023163"/>
    </source>
</evidence>
<feature type="compositionally biased region" description="Basic and acidic residues" evidence="10">
    <location>
        <begin position="345"/>
        <end position="355"/>
    </location>
</feature>
<feature type="compositionally biased region" description="Basic and acidic residues" evidence="10">
    <location>
        <begin position="290"/>
        <end position="299"/>
    </location>
</feature>
<dbReference type="KEGG" id="soy:115884621"/>
<dbReference type="PROSITE" id="PS50157">
    <property type="entry name" value="ZINC_FINGER_C2H2_2"/>
    <property type="match status" value="10"/>
</dbReference>
<dbReference type="RefSeq" id="XP_030759119.1">
    <property type="nucleotide sequence ID" value="XM_030903259.1"/>
</dbReference>
<dbReference type="PANTHER" id="PTHR24399">
    <property type="entry name" value="ZINC FINGER AND BTB DOMAIN-CONTAINING"/>
    <property type="match status" value="1"/>
</dbReference>
<dbReference type="SMART" id="SM00451">
    <property type="entry name" value="ZnF_U1"/>
    <property type="match status" value="5"/>
</dbReference>
<feature type="domain" description="C2H2-type" evidence="11">
    <location>
        <begin position="897"/>
        <end position="923"/>
    </location>
</feature>
<comment type="subcellular location">
    <subcellularLocation>
        <location evidence="1">Nucleus</location>
    </subcellularLocation>
</comment>
<feature type="compositionally biased region" description="Acidic residues" evidence="10">
    <location>
        <begin position="164"/>
        <end position="185"/>
    </location>
</feature>
<evidence type="ECO:0000313" key="13">
    <source>
        <dbReference type="RefSeq" id="XP_030759119.1"/>
    </source>
</evidence>
<dbReference type="GeneID" id="115884621"/>
<evidence type="ECO:0000256" key="9">
    <source>
        <dbReference type="PROSITE-ProRule" id="PRU00042"/>
    </source>
</evidence>
<feature type="domain" description="C2H2-type" evidence="11">
    <location>
        <begin position="924"/>
        <end position="951"/>
    </location>
</feature>
<feature type="region of interest" description="Disordered" evidence="10">
    <location>
        <begin position="96"/>
        <end position="131"/>
    </location>
</feature>
<protein>
    <submittedName>
        <fullName evidence="13">Uncharacterized protein LOC115884621</fullName>
    </submittedName>
</protein>
<dbReference type="InterPro" id="IPR013087">
    <property type="entry name" value="Znf_C2H2_type"/>
</dbReference>
<feature type="domain" description="C2H2-type" evidence="11">
    <location>
        <begin position="1021"/>
        <end position="1048"/>
    </location>
</feature>
<evidence type="ECO:0000256" key="2">
    <source>
        <dbReference type="ARBA" id="ARBA00022723"/>
    </source>
</evidence>
<feature type="domain" description="C2H2-type" evidence="11">
    <location>
        <begin position="991"/>
        <end position="1020"/>
    </location>
</feature>
<dbReference type="AlphaFoldDB" id="A0A6J2Y7N0"/>
<keyword evidence="5" id="KW-0862">Zinc</keyword>
<dbReference type="Proteomes" id="UP000504635">
    <property type="component" value="Unplaced"/>
</dbReference>
<evidence type="ECO:0000256" key="8">
    <source>
        <dbReference type="ARBA" id="ARBA00023242"/>
    </source>
</evidence>
<keyword evidence="12" id="KW-1185">Reference proteome</keyword>
<evidence type="ECO:0000256" key="1">
    <source>
        <dbReference type="ARBA" id="ARBA00004123"/>
    </source>
</evidence>
<evidence type="ECO:0000256" key="6">
    <source>
        <dbReference type="ARBA" id="ARBA00023015"/>
    </source>
</evidence>
<keyword evidence="3" id="KW-0677">Repeat</keyword>
<evidence type="ECO:0000256" key="10">
    <source>
        <dbReference type="SAM" id="MobiDB-lite"/>
    </source>
</evidence>
<name>A0A6J2Y7N0_SITOR</name>
<dbReference type="Gene3D" id="3.30.160.60">
    <property type="entry name" value="Classic Zinc Finger"/>
    <property type="match status" value="8"/>
</dbReference>
<dbReference type="GO" id="GO:0001227">
    <property type="term" value="F:DNA-binding transcription repressor activity, RNA polymerase II-specific"/>
    <property type="evidence" value="ECO:0007669"/>
    <property type="project" value="TreeGrafter"/>
</dbReference>
<dbReference type="FunFam" id="3.30.160.60:FF:000100">
    <property type="entry name" value="Zinc finger 45-like"/>
    <property type="match status" value="1"/>
</dbReference>
<dbReference type="GO" id="GO:0008270">
    <property type="term" value="F:zinc ion binding"/>
    <property type="evidence" value="ECO:0007669"/>
    <property type="project" value="UniProtKB-KW"/>
</dbReference>
<keyword evidence="8" id="KW-0539">Nucleus</keyword>
<reference evidence="13" key="1">
    <citation type="submission" date="2025-08" db="UniProtKB">
        <authorList>
            <consortium name="RefSeq"/>
        </authorList>
    </citation>
    <scope>IDENTIFICATION</scope>
    <source>
        <tissue evidence="13">Gonads</tissue>
    </source>
</reference>
<dbReference type="SUPFAM" id="SSF57667">
    <property type="entry name" value="beta-beta-alpha zinc fingers"/>
    <property type="match status" value="8"/>
</dbReference>
<feature type="region of interest" description="Disordered" evidence="10">
    <location>
        <begin position="71"/>
        <end position="90"/>
    </location>
</feature>
<gene>
    <name evidence="13" type="primary">LOC115884621</name>
</gene>
<feature type="region of interest" description="Disordered" evidence="10">
    <location>
        <begin position="1171"/>
        <end position="1195"/>
    </location>
</feature>
<dbReference type="PANTHER" id="PTHR24399:SF70">
    <property type="entry name" value="C2H2-TYPE DOMAIN-CONTAINING PROTEIN"/>
    <property type="match status" value="1"/>
</dbReference>
<feature type="compositionally biased region" description="Polar residues" evidence="10">
    <location>
        <begin position="96"/>
        <end position="115"/>
    </location>
</feature>
<keyword evidence="2" id="KW-0479">Metal-binding</keyword>
<keyword evidence="7" id="KW-0804">Transcription</keyword>
<feature type="compositionally biased region" description="Low complexity" evidence="10">
    <location>
        <begin position="74"/>
        <end position="83"/>
    </location>
</feature>
<feature type="domain" description="C2H2-type" evidence="11">
    <location>
        <begin position="788"/>
        <end position="816"/>
    </location>
</feature>
<sequence length="1269" mass="145891">MIADFDDDTHFCLKCHTTILGLDNYVTHRKSGCHKNIHPDPSKSPLPSHLLPPDEIGLKADDFFSSLELRSSSKKTTQSTSGKNFSGILTRSKTTAAIQASTSRDQTEPSQSKSGKNVWIGGSQIKDLGTGDNQSKLIKAVANLERRKDNATCHSPPRLSQVYDESDDESDEYETEEEDSEEEDYAPPRNYTGGKWKPSSPIQWTTKNENREWAIPPPSYTGGKWKPRRPPSPPPSHTKGKWKPSEDDGHSMTGGKYPPPGHTKGKWKPVRNDNEEEYTATNYTKSKLKSKAETDDDKCSPPTHTKGKWKPQNKSEDCHGPPSTHTKGKWKPSSEEMEIASPTDTKVKWKPKSEDSTVPPPYHTKGKWKPKSMSEIENSSVNITETPKEKVSVVKPKDKKETVVSVNPLKPPEHHTKGKWKPSDDSSDNIDIKSNKTKLQLNKNDNWLSTSPILDFKESDGSPFRKSNGTVQYWCSTCNRRLASKIVYERHLKSDLHFKRTRPEGEFDDGAAIRRKRIKLESESVKPPVAENKVKEPTNYEKKRKRRKIFEICKVCQSKVNKYLMGKHLISHYHCRKGDISTGAAKTMVLENIHSIILESPFQCHVCKFYCNNQEQFLEHWQSNLHKTKNQSYPGYFLCAFCKQRCEDSDSMFIHLSSPEHLEVVSVINRSVPITIKKINELSCLSCNKKFTLNIQLLNHCRNVGHNATNVNVFNKESYQCEHCVKVFYSAVSIQRHKKLKHKEDYFFCTVCNLKFKNKLEARKHRMTSAHRYATLEKRKLKGKSLRRKCEYCDEYFSNFLLLKEHLKDQHPEHKIRCPHCGTKFTVTQELTNHLRTKSCKFAETPEEDLYKCEKCPFTSNSTSELLFHVALHDEPFLEYSADTSGVTVKSKPVPKYKCPLCLKFFPKHSLQAHIRLHTQERPYACKFCSATFARKNNLLFHQKNHEKNEHIKPKKPVSDEKSFLCSTCGSGFNKKFTLQQHMLTHSGKLFRCPESDCFYTARKMSELREHFKYHSDEKNFACEICSYKGKTMKQLKQHQTVHAEEKRYRCSLCDFKSRTTSHLKRHIRLHTGAKPYNCPHCDYRCNSLENLRKHILSTTKHPGKSIYECKFCIQSPAFEANFAKDFKKHLLLEHHDTFANNKDAASYIVGIYEEQEDTSYFIDIVDDLDQPGPSSSMDPKPDSTDNILKQKTTEDPVVPQVTAPSDIASKESTLDQMLPMFIIPKDDTDNVEVTPDSWNLIGRYDVEESGTLVPFQSEEEDELFQEHF</sequence>
<feature type="compositionally biased region" description="Basic and acidic residues" evidence="10">
    <location>
        <begin position="386"/>
        <end position="402"/>
    </location>
</feature>
<dbReference type="GO" id="GO:0000978">
    <property type="term" value="F:RNA polymerase II cis-regulatory region sequence-specific DNA binding"/>
    <property type="evidence" value="ECO:0007669"/>
    <property type="project" value="TreeGrafter"/>
</dbReference>
<dbReference type="SMART" id="SM00355">
    <property type="entry name" value="ZnF_C2H2"/>
    <property type="match status" value="19"/>
</dbReference>
<evidence type="ECO:0000256" key="3">
    <source>
        <dbReference type="ARBA" id="ARBA00022737"/>
    </source>
</evidence>
<dbReference type="FunCoup" id="A0A6J2Y7N0">
    <property type="interactions" value="176"/>
</dbReference>
<evidence type="ECO:0000256" key="5">
    <source>
        <dbReference type="ARBA" id="ARBA00022833"/>
    </source>
</evidence>
<dbReference type="InterPro" id="IPR036236">
    <property type="entry name" value="Znf_C2H2_sf"/>
</dbReference>